<evidence type="ECO:0000313" key="3">
    <source>
        <dbReference type="Proteomes" id="UP000646484"/>
    </source>
</evidence>
<accession>A0ABR7D3N3</accession>
<dbReference type="EMBL" id="JACOOH010000007">
    <property type="protein sequence ID" value="MBC5622526.1"/>
    <property type="molecule type" value="Genomic_DNA"/>
</dbReference>
<dbReference type="RefSeq" id="WP_186977283.1">
    <property type="nucleotide sequence ID" value="NZ_JACOOH010000007.1"/>
</dbReference>
<feature type="transmembrane region" description="Helical" evidence="1">
    <location>
        <begin position="39"/>
        <end position="57"/>
    </location>
</feature>
<dbReference type="Proteomes" id="UP000646484">
    <property type="component" value="Unassembled WGS sequence"/>
</dbReference>
<name>A0ABR7D3N3_9BACT</name>
<sequence>MEPSKTAIKKALIAGIISGILSIVAFFTFRFSIESLTFLLANCVLVPLLAISIPPLVNTIREDRDYHMSAFIGSLFLFLILITITLFILFIYYLK</sequence>
<feature type="transmembrane region" description="Helical" evidence="1">
    <location>
        <begin position="12"/>
        <end position="33"/>
    </location>
</feature>
<keyword evidence="3" id="KW-1185">Reference proteome</keyword>
<proteinExistence type="predicted"/>
<evidence type="ECO:0000256" key="1">
    <source>
        <dbReference type="SAM" id="Phobius"/>
    </source>
</evidence>
<organism evidence="2 3">
    <name type="scientific">Butyricimonas hominis</name>
    <dbReference type="NCBI Taxonomy" id="2763032"/>
    <lineage>
        <taxon>Bacteria</taxon>
        <taxon>Pseudomonadati</taxon>
        <taxon>Bacteroidota</taxon>
        <taxon>Bacteroidia</taxon>
        <taxon>Bacteroidales</taxon>
        <taxon>Odoribacteraceae</taxon>
        <taxon>Butyricimonas</taxon>
    </lineage>
</organism>
<keyword evidence="1" id="KW-0812">Transmembrane</keyword>
<feature type="transmembrane region" description="Helical" evidence="1">
    <location>
        <begin position="69"/>
        <end position="94"/>
    </location>
</feature>
<evidence type="ECO:0000313" key="2">
    <source>
        <dbReference type="EMBL" id="MBC5622526.1"/>
    </source>
</evidence>
<comment type="caution">
    <text evidence="2">The sequence shown here is derived from an EMBL/GenBank/DDBJ whole genome shotgun (WGS) entry which is preliminary data.</text>
</comment>
<protein>
    <recommendedName>
        <fullName evidence="4">DUF4190 domain-containing protein</fullName>
    </recommendedName>
</protein>
<gene>
    <name evidence="2" type="ORF">H8S64_15625</name>
</gene>
<evidence type="ECO:0008006" key="4">
    <source>
        <dbReference type="Google" id="ProtNLM"/>
    </source>
</evidence>
<keyword evidence="1" id="KW-1133">Transmembrane helix</keyword>
<keyword evidence="1" id="KW-0472">Membrane</keyword>
<reference evidence="2 3" key="1">
    <citation type="submission" date="2020-08" db="EMBL/GenBank/DDBJ databases">
        <title>Genome public.</title>
        <authorList>
            <person name="Liu C."/>
            <person name="Sun Q."/>
        </authorList>
    </citation>
    <scope>NUCLEOTIDE SEQUENCE [LARGE SCALE GENOMIC DNA]</scope>
    <source>
        <strain evidence="2 3">NSJ-56</strain>
    </source>
</reference>